<organism evidence="1 2">
    <name type="scientific">Bacteroides humanifaecis</name>
    <dbReference type="NCBI Taxonomy" id="2792859"/>
    <lineage>
        <taxon>Bacteria</taxon>
        <taxon>Pseudomonadati</taxon>
        <taxon>Bacteroidota</taxon>
        <taxon>Bacteroidia</taxon>
        <taxon>Bacteroidales</taxon>
        <taxon>Bacteroidaceae</taxon>
        <taxon>Bacteroides</taxon>
    </lineage>
</organism>
<evidence type="ECO:0000313" key="1">
    <source>
        <dbReference type="EMBL" id="MEO4938003.1"/>
    </source>
</evidence>
<reference evidence="1 2" key="1">
    <citation type="submission" date="2024-05" db="EMBL/GenBank/DDBJ databases">
        <title>Human gut microbiome strain richness.</title>
        <authorList>
            <person name="Chen-Liaw A."/>
        </authorList>
    </citation>
    <scope>NUCLEOTIDE SEQUENCE [LARGE SCALE GENOMIC DNA]</scope>
    <source>
        <strain evidence="1 2">1001271st1_B1_1001271B_150615</strain>
    </source>
</reference>
<dbReference type="CDD" id="cd02795">
    <property type="entry name" value="CBM6-CBM35-CBM36_like"/>
    <property type="match status" value="1"/>
</dbReference>
<dbReference type="RefSeq" id="WP_226791285.1">
    <property type="nucleotide sequence ID" value="NZ_CP084680.1"/>
</dbReference>
<keyword evidence="2" id="KW-1185">Reference proteome</keyword>
<evidence type="ECO:0000313" key="2">
    <source>
        <dbReference type="Proteomes" id="UP001491715"/>
    </source>
</evidence>
<comment type="caution">
    <text evidence="1">The sequence shown here is derived from an EMBL/GenBank/DDBJ whole genome shotgun (WGS) entry which is preliminary data.</text>
</comment>
<dbReference type="Pfam" id="PF11175">
    <property type="entry name" value="DUF2961"/>
    <property type="match status" value="1"/>
</dbReference>
<dbReference type="GO" id="GO:0016787">
    <property type="term" value="F:hydrolase activity"/>
    <property type="evidence" value="ECO:0007669"/>
    <property type="project" value="UniProtKB-KW"/>
</dbReference>
<dbReference type="Gene3D" id="2.60.120.1390">
    <property type="match status" value="2"/>
</dbReference>
<dbReference type="Proteomes" id="UP001491715">
    <property type="component" value="Unassembled WGS sequence"/>
</dbReference>
<dbReference type="InterPro" id="IPR021345">
    <property type="entry name" value="DUF2961"/>
</dbReference>
<keyword evidence="1" id="KW-0378">Hydrolase</keyword>
<name>A0ABV0HVH2_9BACE</name>
<sequence length="687" mass="77005">MKKGLFYYMLIACLCACQKKAETISTASLLKEMVDCEALAKYPEPYYETRQFSSYDRASVKKDSVSWYANCDRSQFLRVDSIDGRREFVLVDTDGPGAITRFWVTVAAYSDKGTLRFYLDNQEVPEIEGEVLGILSGHALVDAPLSASVSELTDYKQRGHNLYLPIPYAKHCKITYESPSIKEPGEFSEECFYYNINYRTYAEGTSVATFSKEDIKQNAKLLADVQRKLTVSRREIGGLQKEPMLRSVLAAGEERDMTLSGPGAVRRLDVKLHAGDFDQALRSTVLRISFDGNETVWVPVGDFFGSGNRLSPFQTFYTEVTSDSLFSCFWVMPYQKDCRIALQNVGTDEVEASLTAYTSAWKWDERSMYFGAGWTEFSHLHTRTNPDKPTTDDHFEVNFVKLTGRGVYVGDGVTLFNSLADWWGEGDEKVYVNGEEFPSHFGTGTEDYYGYAWCMHNAFSHPFIAEPDGTGSTQCGHVSNVRYRGLDAIPFSKSLTFDMEIWHWGSTVINYAPTTFWYMLPGGESNRKAEAAKASADIAKHKNDLVSNVAVAGRKVEGEYLDIRLTGGIERSQSIPAMNWSNGAQFFWAEAKEGDKASLGFKVDKGGNYRLKIAFTVAPDYGCIDLYLNNHKLKENLNLYSTGLATNVLDLGTVTLQDGSNELLIIQKKADSRSANSLLGMDYLIIQ</sequence>
<proteinExistence type="predicted"/>
<accession>A0ABV0HVH2</accession>
<gene>
    <name evidence="1" type="ORF">ABHZ06_08985</name>
</gene>
<protein>
    <submittedName>
        <fullName evidence="1">Glycoside hydrolase family 172 protein</fullName>
    </submittedName>
</protein>
<dbReference type="EMBL" id="JBDQBE010000007">
    <property type="protein sequence ID" value="MEO4938003.1"/>
    <property type="molecule type" value="Genomic_DNA"/>
</dbReference>